<name>A0A4E0QJE2_9GAMM</name>
<dbReference type="EMBL" id="JSZA02000457">
    <property type="protein sequence ID" value="TGN99637.1"/>
    <property type="molecule type" value="Genomic_DNA"/>
</dbReference>
<comment type="caution">
    <text evidence="1">The sequence shown here is derived from an EMBL/GenBank/DDBJ whole genome shotgun (WGS) entry which is preliminary data.</text>
</comment>
<dbReference type="Proteomes" id="UP000030428">
    <property type="component" value="Unassembled WGS sequence"/>
</dbReference>
<organism evidence="1 2">
    <name type="scientific">Candidatus Thiomargarita nelsonii</name>
    <dbReference type="NCBI Taxonomy" id="1003181"/>
    <lineage>
        <taxon>Bacteria</taxon>
        <taxon>Pseudomonadati</taxon>
        <taxon>Pseudomonadota</taxon>
        <taxon>Gammaproteobacteria</taxon>
        <taxon>Thiotrichales</taxon>
        <taxon>Thiotrichaceae</taxon>
        <taxon>Thiomargarita</taxon>
    </lineage>
</organism>
<reference evidence="1 2" key="1">
    <citation type="journal article" date="2016" name="Front. Microbiol.">
        <title>Single-Cell (Meta-)Genomics of a Dimorphic Candidatus Thiomargarita nelsonii Reveals Genomic Plasticity.</title>
        <authorList>
            <person name="Flood B.E."/>
            <person name="Fliss P."/>
            <person name="Jones D.S."/>
            <person name="Dick G.J."/>
            <person name="Jain S."/>
            <person name="Kaster A.K."/>
            <person name="Winkel M."/>
            <person name="Mussmann M."/>
            <person name="Bailey J."/>
        </authorList>
    </citation>
    <scope>NUCLEOTIDE SEQUENCE [LARGE SCALE GENOMIC DNA]</scope>
    <source>
        <strain evidence="1">Hydrate Ridge</strain>
    </source>
</reference>
<gene>
    <name evidence="1" type="ORF">PN36_35385</name>
</gene>
<feature type="non-terminal residue" evidence="1">
    <location>
        <position position="1"/>
    </location>
</feature>
<evidence type="ECO:0000313" key="1">
    <source>
        <dbReference type="EMBL" id="TGN99637.1"/>
    </source>
</evidence>
<protein>
    <recommendedName>
        <fullName evidence="3">Metal dependent phosphohydrolase</fullName>
    </recommendedName>
</protein>
<dbReference type="AlphaFoldDB" id="A0A4E0QJE2"/>
<evidence type="ECO:0008006" key="3">
    <source>
        <dbReference type="Google" id="ProtNLM"/>
    </source>
</evidence>
<evidence type="ECO:0000313" key="2">
    <source>
        <dbReference type="Proteomes" id="UP000030428"/>
    </source>
</evidence>
<sequence>GKGGDTQYINYYDVSLYRHCMDVTVIAVMAFFYAWQNERIPHPAGEMLTPDDEKIAELLLKQIVAIAFLHDADKYWGAEHSSSPKREQVEQLHQLLEIEKWASLDVTTSFTLVSAMEKRGEGNALFTRPSLTHQKLIGMLKIGDKIASIASRKGLEAMIEDYNQKYLPE</sequence>
<keyword evidence="2" id="KW-1185">Reference proteome</keyword>
<accession>A0A4E0QJE2</accession>
<proteinExistence type="predicted"/>